<reference evidence="2" key="1">
    <citation type="submission" date="2020-01" db="EMBL/GenBank/DDBJ databases">
        <authorList>
            <person name="Mishra B."/>
        </authorList>
    </citation>
    <scope>NUCLEOTIDE SEQUENCE [LARGE SCALE GENOMIC DNA]</scope>
</reference>
<evidence type="ECO:0000313" key="3">
    <source>
        <dbReference type="Proteomes" id="UP000467841"/>
    </source>
</evidence>
<proteinExistence type="predicted"/>
<accession>A0A6D2I8G8</accession>
<protein>
    <submittedName>
        <fullName evidence="2">Uncharacterized protein</fullName>
    </submittedName>
</protein>
<keyword evidence="3" id="KW-1185">Reference proteome</keyword>
<name>A0A6D2I8G8_9BRAS</name>
<gene>
    <name evidence="2" type="ORF">MERR_LOCUS12102</name>
</gene>
<organism evidence="2 3">
    <name type="scientific">Microthlaspi erraticum</name>
    <dbReference type="NCBI Taxonomy" id="1685480"/>
    <lineage>
        <taxon>Eukaryota</taxon>
        <taxon>Viridiplantae</taxon>
        <taxon>Streptophyta</taxon>
        <taxon>Embryophyta</taxon>
        <taxon>Tracheophyta</taxon>
        <taxon>Spermatophyta</taxon>
        <taxon>Magnoliopsida</taxon>
        <taxon>eudicotyledons</taxon>
        <taxon>Gunneridae</taxon>
        <taxon>Pentapetalae</taxon>
        <taxon>rosids</taxon>
        <taxon>malvids</taxon>
        <taxon>Brassicales</taxon>
        <taxon>Brassicaceae</taxon>
        <taxon>Coluteocarpeae</taxon>
        <taxon>Microthlaspi</taxon>
    </lineage>
</organism>
<dbReference type="Proteomes" id="UP000467841">
    <property type="component" value="Unassembled WGS sequence"/>
</dbReference>
<dbReference type="EMBL" id="CACVBM020000943">
    <property type="protein sequence ID" value="CAA7024867.1"/>
    <property type="molecule type" value="Genomic_DNA"/>
</dbReference>
<evidence type="ECO:0000256" key="1">
    <source>
        <dbReference type="SAM" id="MobiDB-lite"/>
    </source>
</evidence>
<feature type="region of interest" description="Disordered" evidence="1">
    <location>
        <begin position="12"/>
        <end position="35"/>
    </location>
</feature>
<comment type="caution">
    <text evidence="2">The sequence shown here is derived from an EMBL/GenBank/DDBJ whole genome shotgun (WGS) entry which is preliminary data.</text>
</comment>
<dbReference type="AlphaFoldDB" id="A0A6D2I8G8"/>
<sequence length="213" mass="24012">MHLHCCFSHEQVSRRCPSPPLPRHSPPPPLPSPSPSPYAPKLHPFTAVISVLSLNCLAISSFPFSLYAAHFPRISPLSIGSPFLQDRILETAEEIRGPFDKTKARALRKQRELEKGKKALEWNWRLNEDSSKIAGTNAASTVRSGTKVAAAQPFREGMFEIEKPLNLRRESSRSCREPPQNLWPVFITAPKVEREASELSGTVRKRMEFLDFD</sequence>
<feature type="compositionally biased region" description="Pro residues" evidence="1">
    <location>
        <begin position="17"/>
        <end position="35"/>
    </location>
</feature>
<evidence type="ECO:0000313" key="2">
    <source>
        <dbReference type="EMBL" id="CAA7024867.1"/>
    </source>
</evidence>